<dbReference type="AlphaFoldDB" id="U5DBA4"/>
<protein>
    <submittedName>
        <fullName evidence="1">Uncharacterized protein</fullName>
    </submittedName>
</protein>
<dbReference type="Proteomes" id="UP000017836">
    <property type="component" value="Unassembled WGS sequence"/>
</dbReference>
<evidence type="ECO:0000313" key="1">
    <source>
        <dbReference type="EMBL" id="ERN17678.1"/>
    </source>
</evidence>
<sequence>MRSKKLLCPTKDDTDLRTKGIVPHFKGMNAFPIYDAGRHIMTALEGNAPINAWHPSIFGVHIAILTMLQCSTITTKLLGHHALPYRMVV</sequence>
<gene>
    <name evidence="1" type="ORF">AMTR_s00059p00200440</name>
</gene>
<evidence type="ECO:0000313" key="2">
    <source>
        <dbReference type="Proteomes" id="UP000017836"/>
    </source>
</evidence>
<organism evidence="1 2">
    <name type="scientific">Amborella trichopoda</name>
    <dbReference type="NCBI Taxonomy" id="13333"/>
    <lineage>
        <taxon>Eukaryota</taxon>
        <taxon>Viridiplantae</taxon>
        <taxon>Streptophyta</taxon>
        <taxon>Embryophyta</taxon>
        <taxon>Tracheophyta</taxon>
        <taxon>Spermatophyta</taxon>
        <taxon>Magnoliopsida</taxon>
        <taxon>Amborellales</taxon>
        <taxon>Amborellaceae</taxon>
        <taxon>Amborella</taxon>
    </lineage>
</organism>
<dbReference type="Gramene" id="ERN17678">
    <property type="protein sequence ID" value="ERN17678"/>
    <property type="gene ID" value="AMTR_s00059p00200440"/>
</dbReference>
<accession>U5DBA4</accession>
<proteinExistence type="predicted"/>
<dbReference type="EMBL" id="KI392312">
    <property type="protein sequence ID" value="ERN17678.1"/>
    <property type="molecule type" value="Genomic_DNA"/>
</dbReference>
<reference evidence="2" key="1">
    <citation type="journal article" date="2013" name="Science">
        <title>The Amborella genome and the evolution of flowering plants.</title>
        <authorList>
            <consortium name="Amborella Genome Project"/>
        </authorList>
    </citation>
    <scope>NUCLEOTIDE SEQUENCE [LARGE SCALE GENOMIC DNA]</scope>
</reference>
<keyword evidence="2" id="KW-1185">Reference proteome</keyword>
<dbReference type="HOGENOM" id="CLU_2457797_0_0_1"/>
<name>U5DBA4_AMBTC</name>